<accession>A0AAV2L4R2</accession>
<evidence type="ECO:0000313" key="3">
    <source>
        <dbReference type="Proteomes" id="UP001497482"/>
    </source>
</evidence>
<sequence length="97" mass="10586">MNPTHTHAHGSTPAIQAEHLSVSCALSPQQHLPQTQSGSAAQALHNEIPGTCGSSAAAIGEKRRDRESASSPPQPRVRTERRERQKHPEETRRKPVE</sequence>
<evidence type="ECO:0000313" key="2">
    <source>
        <dbReference type="EMBL" id="CAL1595444.1"/>
    </source>
</evidence>
<gene>
    <name evidence="2" type="ORF">KC01_LOCUS24247</name>
</gene>
<name>A0AAV2L4R2_KNICA</name>
<feature type="region of interest" description="Disordered" evidence="1">
    <location>
        <begin position="1"/>
        <end position="97"/>
    </location>
</feature>
<dbReference type="AlphaFoldDB" id="A0AAV2L4R2"/>
<feature type="compositionally biased region" description="Basic and acidic residues" evidence="1">
    <location>
        <begin position="77"/>
        <end position="97"/>
    </location>
</feature>
<dbReference type="EMBL" id="OZ035842">
    <property type="protein sequence ID" value="CAL1595444.1"/>
    <property type="molecule type" value="Genomic_DNA"/>
</dbReference>
<organism evidence="2 3">
    <name type="scientific">Knipowitschia caucasica</name>
    <name type="common">Caucasian dwarf goby</name>
    <name type="synonym">Pomatoschistus caucasicus</name>
    <dbReference type="NCBI Taxonomy" id="637954"/>
    <lineage>
        <taxon>Eukaryota</taxon>
        <taxon>Metazoa</taxon>
        <taxon>Chordata</taxon>
        <taxon>Craniata</taxon>
        <taxon>Vertebrata</taxon>
        <taxon>Euteleostomi</taxon>
        <taxon>Actinopterygii</taxon>
        <taxon>Neopterygii</taxon>
        <taxon>Teleostei</taxon>
        <taxon>Neoteleostei</taxon>
        <taxon>Acanthomorphata</taxon>
        <taxon>Gobiaria</taxon>
        <taxon>Gobiiformes</taxon>
        <taxon>Gobioidei</taxon>
        <taxon>Gobiidae</taxon>
        <taxon>Gobiinae</taxon>
        <taxon>Knipowitschia</taxon>
    </lineage>
</organism>
<feature type="compositionally biased region" description="Polar residues" evidence="1">
    <location>
        <begin position="24"/>
        <end position="40"/>
    </location>
</feature>
<evidence type="ECO:0000256" key="1">
    <source>
        <dbReference type="SAM" id="MobiDB-lite"/>
    </source>
</evidence>
<reference evidence="2 3" key="1">
    <citation type="submission" date="2024-04" db="EMBL/GenBank/DDBJ databases">
        <authorList>
            <person name="Waldvogel A.-M."/>
            <person name="Schoenle A."/>
        </authorList>
    </citation>
    <scope>NUCLEOTIDE SEQUENCE [LARGE SCALE GENOMIC DNA]</scope>
</reference>
<proteinExistence type="predicted"/>
<dbReference type="Proteomes" id="UP001497482">
    <property type="component" value="Chromosome 20"/>
</dbReference>
<protein>
    <submittedName>
        <fullName evidence="2">Uncharacterized protein</fullName>
    </submittedName>
</protein>
<keyword evidence="3" id="KW-1185">Reference proteome</keyword>